<name>A0A923KTQ5_9BURK</name>
<dbReference type="Proteomes" id="UP000627446">
    <property type="component" value="Unassembled WGS sequence"/>
</dbReference>
<dbReference type="EMBL" id="JACOFZ010000002">
    <property type="protein sequence ID" value="MBC3881477.1"/>
    <property type="molecule type" value="Genomic_DNA"/>
</dbReference>
<evidence type="ECO:0000313" key="3">
    <source>
        <dbReference type="Proteomes" id="UP000627446"/>
    </source>
</evidence>
<dbReference type="RefSeq" id="WP_186916014.1">
    <property type="nucleotide sequence ID" value="NZ_JACOFZ010000002.1"/>
</dbReference>
<feature type="signal peptide" evidence="1">
    <location>
        <begin position="1"/>
        <end position="25"/>
    </location>
</feature>
<protein>
    <recommendedName>
        <fullName evidence="4">Porin</fullName>
    </recommendedName>
</protein>
<accession>A0A923KTQ5</accession>
<feature type="chain" id="PRO_5037321837" description="Porin" evidence="1">
    <location>
        <begin position="26"/>
        <end position="423"/>
    </location>
</feature>
<evidence type="ECO:0000313" key="2">
    <source>
        <dbReference type="EMBL" id="MBC3881477.1"/>
    </source>
</evidence>
<proteinExistence type="predicted"/>
<evidence type="ECO:0008006" key="4">
    <source>
        <dbReference type="Google" id="ProtNLM"/>
    </source>
</evidence>
<gene>
    <name evidence="2" type="ORF">H8K36_08850</name>
</gene>
<evidence type="ECO:0000256" key="1">
    <source>
        <dbReference type="SAM" id="SignalP"/>
    </source>
</evidence>
<keyword evidence="3" id="KW-1185">Reference proteome</keyword>
<keyword evidence="1" id="KW-0732">Signal</keyword>
<sequence length="423" mass="45978">MKARQIYPLVLAGISALALSSVAHADEFSDWFKVDGFGTVGAYKGNSSIAGVRTEQRQRTLSFKDWKFDGDSQASIQMTVNPQGNFKGVVQLISKKDVNGSNKPTVEWAYVSYPITSEIDFKLGRTVAPIFIMSDYRNLSYAQTTARPQSEMYQVNPITFQDGATARWDKKIGSGNLQLEGFFGKTKVSVAGGDVDLNRVKGLSLKWGQDSWSVRGGYSWYNASINAPTVEGNIAALKAIPSVACTNCISVLNAVAPTKGITATISTIGATYDDGEWIGQAEWSKRETNSVVIVGVTGWNALFARRIGDFTPFIGTGKFDMTGDKPTFSPGAFAPPALRAQLNYLNQSYLGTGDSSRTVNSIGVRWDFAKNLALKTQLEMAKMKYPSVGASNGFYSYETSMLGKPSGFDGKVSMFTVNLDFVF</sequence>
<organism evidence="2 3">
    <name type="scientific">Undibacterium nitidum</name>
    <dbReference type="NCBI Taxonomy" id="2762298"/>
    <lineage>
        <taxon>Bacteria</taxon>
        <taxon>Pseudomonadati</taxon>
        <taxon>Pseudomonadota</taxon>
        <taxon>Betaproteobacteria</taxon>
        <taxon>Burkholderiales</taxon>
        <taxon>Oxalobacteraceae</taxon>
        <taxon>Undibacterium</taxon>
    </lineage>
</organism>
<comment type="caution">
    <text evidence="2">The sequence shown here is derived from an EMBL/GenBank/DDBJ whole genome shotgun (WGS) entry which is preliminary data.</text>
</comment>
<dbReference type="SUPFAM" id="SSF56935">
    <property type="entry name" value="Porins"/>
    <property type="match status" value="1"/>
</dbReference>
<dbReference type="AlphaFoldDB" id="A0A923KTQ5"/>
<reference evidence="2" key="1">
    <citation type="submission" date="2020-08" db="EMBL/GenBank/DDBJ databases">
        <title>Novel species isolated from subtropical streams in China.</title>
        <authorList>
            <person name="Lu H."/>
        </authorList>
    </citation>
    <scope>NUCLEOTIDE SEQUENCE</scope>
    <source>
        <strain evidence="2">LX22W</strain>
    </source>
</reference>